<dbReference type="Proteomes" id="UP000235828">
    <property type="component" value="Chromosome A"/>
</dbReference>
<evidence type="ECO:0000313" key="1">
    <source>
        <dbReference type="EMBL" id="SON50151.1"/>
    </source>
</evidence>
<organism evidence="1 2">
    <name type="scientific">Vibrio tapetis subsp. tapetis</name>
    <dbReference type="NCBI Taxonomy" id="1671868"/>
    <lineage>
        <taxon>Bacteria</taxon>
        <taxon>Pseudomonadati</taxon>
        <taxon>Pseudomonadota</taxon>
        <taxon>Gammaproteobacteria</taxon>
        <taxon>Vibrionales</taxon>
        <taxon>Vibrionaceae</taxon>
        <taxon>Vibrio</taxon>
    </lineage>
</organism>
<dbReference type="KEGG" id="vta:A2172"/>
<protein>
    <recommendedName>
        <fullName evidence="3">DUF5062 domain-containing protein</fullName>
    </recommendedName>
</protein>
<evidence type="ECO:0000313" key="2">
    <source>
        <dbReference type="Proteomes" id="UP000235828"/>
    </source>
</evidence>
<dbReference type="OrthoDB" id="8547747at2"/>
<dbReference type="InterPro" id="IPR038316">
    <property type="entry name" value="DUF5062_sf"/>
</dbReference>
<evidence type="ECO:0008006" key="3">
    <source>
        <dbReference type="Google" id="ProtNLM"/>
    </source>
</evidence>
<dbReference type="InterPro" id="IPR032036">
    <property type="entry name" value="DUF5062"/>
</dbReference>
<dbReference type="AlphaFoldDB" id="A0A2N8ZE12"/>
<accession>A0A2N8ZE12</accession>
<reference evidence="1 2" key="1">
    <citation type="submission" date="2017-10" db="EMBL/GenBank/DDBJ databases">
        <authorList>
            <person name="Banno H."/>
            <person name="Chua N.-H."/>
        </authorList>
    </citation>
    <scope>NUCLEOTIDE SEQUENCE [LARGE SCALE GENOMIC DNA]</scope>
    <source>
        <strain evidence="1">Vibrio tapetis CECT4600</strain>
    </source>
</reference>
<dbReference type="Gene3D" id="1.20.120.1930">
    <property type="entry name" value="Uncharacterised protein PF16691, DUF5062"/>
    <property type="match status" value="1"/>
</dbReference>
<dbReference type="Pfam" id="PF16691">
    <property type="entry name" value="DUF5062"/>
    <property type="match status" value="1"/>
</dbReference>
<sequence>MSKTTKLRNEDKLVKKALEVGCKMAKLQGFDLPMSPPPLKTEAVYLFLVGVNQIAPLPEDKLDGPSVKKRLAMWIHKALPDNDPLK</sequence>
<gene>
    <name evidence="1" type="ORF">VTAP4600_A2172</name>
</gene>
<dbReference type="RefSeq" id="WP_102522687.1">
    <property type="nucleotide sequence ID" value="NZ_LT960611.1"/>
</dbReference>
<keyword evidence="2" id="KW-1185">Reference proteome</keyword>
<dbReference type="EMBL" id="LT960611">
    <property type="protein sequence ID" value="SON50151.1"/>
    <property type="molecule type" value="Genomic_DNA"/>
</dbReference>
<proteinExistence type="predicted"/>
<name>A0A2N8ZE12_9VIBR</name>